<dbReference type="SMART" id="SM00062">
    <property type="entry name" value="PBPb"/>
    <property type="match status" value="1"/>
</dbReference>
<dbReference type="CDD" id="cd13530">
    <property type="entry name" value="PBP2_peptides_like"/>
    <property type="match status" value="1"/>
</dbReference>
<dbReference type="InterPro" id="IPR001638">
    <property type="entry name" value="Solute-binding_3/MltF_N"/>
</dbReference>
<accession>A0A7M1LGM9</accession>
<dbReference type="EMBL" id="CP063078">
    <property type="protein sequence ID" value="QOQ87600.1"/>
    <property type="molecule type" value="Genomic_DNA"/>
</dbReference>
<dbReference type="PANTHER" id="PTHR35936:SF19">
    <property type="entry name" value="AMINO-ACID-BINDING PROTEIN YXEM-RELATED"/>
    <property type="match status" value="1"/>
</dbReference>
<protein>
    <submittedName>
        <fullName evidence="3">Amino acid ABC transporter substrate-binding protein</fullName>
    </submittedName>
</protein>
<dbReference type="Pfam" id="PF00497">
    <property type="entry name" value="SBP_bac_3"/>
    <property type="match status" value="1"/>
</dbReference>
<dbReference type="PANTHER" id="PTHR35936">
    <property type="entry name" value="MEMBRANE-BOUND LYTIC MUREIN TRANSGLYCOSYLASE F"/>
    <property type="match status" value="1"/>
</dbReference>
<reference evidence="3 4" key="1">
    <citation type="submission" date="2020-10" db="EMBL/GenBank/DDBJ databases">
        <title>Campylobacter and Helicobacter PacBio genomes.</title>
        <authorList>
            <person name="Lane C."/>
        </authorList>
    </citation>
    <scope>NUCLEOTIDE SEQUENCE [LARGE SCALE GENOMIC DNA]</scope>
    <source>
        <strain evidence="3 4">2016D-0077</strain>
    </source>
</reference>
<dbReference type="SUPFAM" id="SSF53850">
    <property type="entry name" value="Periplasmic binding protein-like II"/>
    <property type="match status" value="1"/>
</dbReference>
<keyword evidence="1" id="KW-0732">Signal</keyword>
<proteinExistence type="predicted"/>
<dbReference type="OrthoDB" id="5431130at2"/>
<evidence type="ECO:0000313" key="3">
    <source>
        <dbReference type="EMBL" id="QOQ87600.1"/>
    </source>
</evidence>
<dbReference type="RefSeq" id="WP_025803168.1">
    <property type="nucleotide sequence ID" value="NZ_CP053842.1"/>
</dbReference>
<organism evidence="3 4">
    <name type="scientific">Campylobacter corcagiensis</name>
    <dbReference type="NCBI Taxonomy" id="1448857"/>
    <lineage>
        <taxon>Bacteria</taxon>
        <taxon>Pseudomonadati</taxon>
        <taxon>Campylobacterota</taxon>
        <taxon>Epsilonproteobacteria</taxon>
        <taxon>Campylobacterales</taxon>
        <taxon>Campylobacteraceae</taxon>
        <taxon>Campylobacter</taxon>
    </lineage>
</organism>
<keyword evidence="4" id="KW-1185">Reference proteome</keyword>
<feature type="domain" description="Solute-binding protein family 3/N-terminal" evidence="2">
    <location>
        <begin position="21"/>
        <end position="241"/>
    </location>
</feature>
<dbReference type="Proteomes" id="UP000594749">
    <property type="component" value="Chromosome"/>
</dbReference>
<dbReference type="AlphaFoldDB" id="A0A7M1LGM9"/>
<evidence type="ECO:0000259" key="2">
    <source>
        <dbReference type="SMART" id="SM00062"/>
    </source>
</evidence>
<evidence type="ECO:0000256" key="1">
    <source>
        <dbReference type="ARBA" id="ARBA00022729"/>
    </source>
</evidence>
<gene>
    <name evidence="3" type="ORF">IMC76_01970</name>
</gene>
<name>A0A7M1LGM9_9BACT</name>
<evidence type="ECO:0000313" key="4">
    <source>
        <dbReference type="Proteomes" id="UP000594749"/>
    </source>
</evidence>
<sequence length="244" mass="27102">MLGRAFGLVVFAMILVANAKVLKVGTQVNYEPFAYVGVNFKLMGFEPDLLEEISKKAGFEYEFVTMEYDELIPALVNNKIDIIASSMSITSQRMDKVNFTNPYYNSSTAYVKLKSRDDIGTKDDLAGKNIGVMEGREQEILASKIPNAKVKPVKNGYSGIMLLESGSVDVLMLDEAVGDHYARKSVNKEVFLVEEYVSLGFAFAVSKDGDPELINSLNMALDELMLDGTYDELLKKYNLIKGKI</sequence>
<dbReference type="Gene3D" id="3.40.190.10">
    <property type="entry name" value="Periplasmic binding protein-like II"/>
    <property type="match status" value="2"/>
</dbReference>